<sequence length="236" mass="26775">MKTDKINIDTFETPLGVIRLDISSTVSLNTITISQTNSMKLVDTPNYHIEVIPFSNIKGWMRNTEFPVDDSKGWIFRITKKNSNVEQLKINCELVSTDSGITSTPDSGEDLDAIWIENKTHVLSIGTEDGERLKCRASHDDLMPKRLEKELGYQPKSSSFTNSSFTNYLEREFEISVPELKTDERIYFHYLVATKSKEYSMEGDISTNLAVDFAKWTLLETLGLNEWANKASLGDS</sequence>
<reference evidence="1 2" key="1">
    <citation type="submission" date="2016-11" db="EMBL/GenBank/DDBJ databases">
        <authorList>
            <person name="Jaros S."/>
            <person name="Januszkiewicz K."/>
            <person name="Wedrychowicz H."/>
        </authorList>
    </citation>
    <scope>NUCLEOTIDE SEQUENCE [LARGE SCALE GENOMIC DNA]</scope>
    <source>
        <strain evidence="1 2">DSM 24574</strain>
    </source>
</reference>
<dbReference type="STRING" id="947013.SAMN04488109_4631"/>
<name>A0A1M5UEH0_9BACT</name>
<accession>A0A1M5UEH0</accession>
<dbReference type="AlphaFoldDB" id="A0A1M5UEH0"/>
<dbReference type="EMBL" id="FQWQ01000003">
    <property type="protein sequence ID" value="SHH61359.1"/>
    <property type="molecule type" value="Genomic_DNA"/>
</dbReference>
<dbReference type="Proteomes" id="UP000184212">
    <property type="component" value="Unassembled WGS sequence"/>
</dbReference>
<evidence type="ECO:0000313" key="2">
    <source>
        <dbReference type="Proteomes" id="UP000184212"/>
    </source>
</evidence>
<dbReference type="RefSeq" id="WP_073138713.1">
    <property type="nucleotide sequence ID" value="NZ_FQWQ01000003.1"/>
</dbReference>
<protein>
    <submittedName>
        <fullName evidence="1">Uncharacterized protein</fullName>
    </submittedName>
</protein>
<organism evidence="1 2">
    <name type="scientific">Chryseolinea serpens</name>
    <dbReference type="NCBI Taxonomy" id="947013"/>
    <lineage>
        <taxon>Bacteria</taxon>
        <taxon>Pseudomonadati</taxon>
        <taxon>Bacteroidota</taxon>
        <taxon>Cytophagia</taxon>
        <taxon>Cytophagales</taxon>
        <taxon>Fulvivirgaceae</taxon>
        <taxon>Chryseolinea</taxon>
    </lineage>
</organism>
<keyword evidence="2" id="KW-1185">Reference proteome</keyword>
<dbReference type="OrthoDB" id="881552at2"/>
<gene>
    <name evidence="1" type="ORF">SAMN04488109_4631</name>
</gene>
<evidence type="ECO:0000313" key="1">
    <source>
        <dbReference type="EMBL" id="SHH61359.1"/>
    </source>
</evidence>
<proteinExistence type="predicted"/>